<accession>A0A5Q0M9B2</accession>
<dbReference type="AlphaFoldDB" id="A0A5Q0M9B2"/>
<feature type="transmembrane region" description="Helical" evidence="1">
    <location>
        <begin position="21"/>
        <end position="39"/>
    </location>
</feature>
<name>A0A5Q0M9B2_VARPD</name>
<evidence type="ECO:0000313" key="3">
    <source>
        <dbReference type="Proteomes" id="UP000326780"/>
    </source>
</evidence>
<feature type="transmembrane region" description="Helical" evidence="1">
    <location>
        <begin position="74"/>
        <end position="94"/>
    </location>
</feature>
<reference evidence="2 3" key="1">
    <citation type="submission" date="2019-10" db="EMBL/GenBank/DDBJ databases">
        <title>Complete genome sequence of Variovorax paradoxus 5C-2.</title>
        <authorList>
            <person name="Gogoleva N.E."/>
            <person name="Balkin A.S."/>
        </authorList>
    </citation>
    <scope>NUCLEOTIDE SEQUENCE [LARGE SCALE GENOMIC DNA]</scope>
    <source>
        <strain evidence="2 3">5C-2</strain>
    </source>
</reference>
<protein>
    <submittedName>
        <fullName evidence="2">Uncharacterized protein</fullName>
    </submittedName>
</protein>
<keyword evidence="1" id="KW-0472">Membrane</keyword>
<sequence>MLNNLTVLLYRYPAFIRELGAALYKLGGFGLIAGAFVHVGKLVASTTTGIAGQSPVIDVARLLPGGWSWWIPETFAGVVVYVMLAGAGAALVLASKDAQRRLRAMVSVTQVSKNRSSDAIENLAPNLSYSHKGSPAKSASSSYPRSRKVVIALSFPHPE</sequence>
<proteinExistence type="predicted"/>
<evidence type="ECO:0000256" key="1">
    <source>
        <dbReference type="SAM" id="Phobius"/>
    </source>
</evidence>
<dbReference type="RefSeq" id="WP_153283628.1">
    <property type="nucleotide sequence ID" value="NZ_CP045644.1"/>
</dbReference>
<evidence type="ECO:0000313" key="2">
    <source>
        <dbReference type="EMBL" id="QFZ85012.1"/>
    </source>
</evidence>
<gene>
    <name evidence="2" type="ORF">GFK26_20730</name>
</gene>
<dbReference type="Proteomes" id="UP000326780">
    <property type="component" value="Chromosome"/>
</dbReference>
<keyword evidence="1" id="KW-1133">Transmembrane helix</keyword>
<organism evidence="2 3">
    <name type="scientific">Variovorax paradoxus</name>
    <dbReference type="NCBI Taxonomy" id="34073"/>
    <lineage>
        <taxon>Bacteria</taxon>
        <taxon>Pseudomonadati</taxon>
        <taxon>Pseudomonadota</taxon>
        <taxon>Betaproteobacteria</taxon>
        <taxon>Burkholderiales</taxon>
        <taxon>Comamonadaceae</taxon>
        <taxon>Variovorax</taxon>
    </lineage>
</organism>
<keyword evidence="1" id="KW-0812">Transmembrane</keyword>
<dbReference type="EMBL" id="CP045644">
    <property type="protein sequence ID" value="QFZ85012.1"/>
    <property type="molecule type" value="Genomic_DNA"/>
</dbReference>